<evidence type="ECO:0000256" key="5">
    <source>
        <dbReference type="ARBA" id="ARBA00023136"/>
    </source>
</evidence>
<gene>
    <name evidence="7" type="ORF">ESB00_09185</name>
</gene>
<dbReference type="AlphaFoldDB" id="A0A4Q1CAC4"/>
<protein>
    <submittedName>
        <fullName evidence="7">Lipid A biosynthesis acyltransferase</fullName>
    </submittedName>
</protein>
<name>A0A4Q1CAC4_9BACT</name>
<comment type="caution">
    <text evidence="7">The sequence shown here is derived from an EMBL/GenBank/DDBJ whole genome shotgun (WGS) entry which is preliminary data.</text>
</comment>
<evidence type="ECO:0000256" key="4">
    <source>
        <dbReference type="ARBA" id="ARBA00022679"/>
    </source>
</evidence>
<keyword evidence="4 7" id="KW-0808">Transferase</keyword>
<dbReference type="GO" id="GO:0016746">
    <property type="term" value="F:acyltransferase activity"/>
    <property type="evidence" value="ECO:0007669"/>
    <property type="project" value="UniProtKB-KW"/>
</dbReference>
<dbReference type="InterPro" id="IPR004960">
    <property type="entry name" value="LipA_acyltrans"/>
</dbReference>
<sequence length="303" mass="34598">MSRASEQSRLWAPQHWPMWSGLGLFWLCARFLTWSERRRLARGIAWIIFHVVRLRRRVVLVNLRLCFPEKSEEQIRALAFAHYEALAYGLFETTAGWWEPVDQLPAHRVVGVEHLQRALAAGKGVVLLTAHFTTLEICGVYLTARIPVGCLYREPNNPIVAVPMRRHRERVASIAVHFDDLKGLIRALRSGHAIWYAPDQGKRTPGSEILHFFGVPAITNTATAKIAKMTGAAVVPYFARREPDGSYTLVIHPALENFPTDDLSADAVRINRLIEDNIRLAPEQYFWVHKRFKARGEGYPEVY</sequence>
<dbReference type="GO" id="GO:0005886">
    <property type="term" value="C:plasma membrane"/>
    <property type="evidence" value="ECO:0007669"/>
    <property type="project" value="UniProtKB-SubCell"/>
</dbReference>
<keyword evidence="6 7" id="KW-0012">Acyltransferase</keyword>
<dbReference type="CDD" id="cd07984">
    <property type="entry name" value="LPLAT_LABLAT-like"/>
    <property type="match status" value="1"/>
</dbReference>
<keyword evidence="8" id="KW-1185">Reference proteome</keyword>
<evidence type="ECO:0000256" key="3">
    <source>
        <dbReference type="ARBA" id="ARBA00022519"/>
    </source>
</evidence>
<evidence type="ECO:0000313" key="7">
    <source>
        <dbReference type="EMBL" id="RXK56033.1"/>
    </source>
</evidence>
<dbReference type="EMBL" id="SDHX01000001">
    <property type="protein sequence ID" value="RXK56033.1"/>
    <property type="molecule type" value="Genomic_DNA"/>
</dbReference>
<evidence type="ECO:0000256" key="6">
    <source>
        <dbReference type="ARBA" id="ARBA00023315"/>
    </source>
</evidence>
<accession>A0A4Q1CAC4</accession>
<organism evidence="7 8">
    <name type="scientific">Oleiharenicola lentus</name>
    <dbReference type="NCBI Taxonomy" id="2508720"/>
    <lineage>
        <taxon>Bacteria</taxon>
        <taxon>Pseudomonadati</taxon>
        <taxon>Verrucomicrobiota</taxon>
        <taxon>Opitutia</taxon>
        <taxon>Opitutales</taxon>
        <taxon>Opitutaceae</taxon>
        <taxon>Oleiharenicola</taxon>
    </lineage>
</organism>
<dbReference type="Proteomes" id="UP000290218">
    <property type="component" value="Unassembled WGS sequence"/>
</dbReference>
<keyword evidence="2" id="KW-1003">Cell membrane</keyword>
<dbReference type="PANTHER" id="PTHR30606:SF9">
    <property type="entry name" value="LIPID A BIOSYNTHESIS LAUROYLTRANSFERASE"/>
    <property type="match status" value="1"/>
</dbReference>
<dbReference type="RefSeq" id="WP_129047400.1">
    <property type="nucleotide sequence ID" value="NZ_SDHX01000001.1"/>
</dbReference>
<dbReference type="OrthoDB" id="9797795at2"/>
<evidence type="ECO:0000256" key="2">
    <source>
        <dbReference type="ARBA" id="ARBA00022475"/>
    </source>
</evidence>
<comment type="subcellular location">
    <subcellularLocation>
        <location evidence="1">Cell inner membrane</location>
    </subcellularLocation>
</comment>
<proteinExistence type="predicted"/>
<dbReference type="PIRSF" id="PIRSF026649">
    <property type="entry name" value="MsbB"/>
    <property type="match status" value="1"/>
</dbReference>
<evidence type="ECO:0000313" key="8">
    <source>
        <dbReference type="Proteomes" id="UP000290218"/>
    </source>
</evidence>
<evidence type="ECO:0000256" key="1">
    <source>
        <dbReference type="ARBA" id="ARBA00004533"/>
    </source>
</evidence>
<dbReference type="Pfam" id="PF03279">
    <property type="entry name" value="Lip_A_acyltrans"/>
    <property type="match status" value="1"/>
</dbReference>
<dbReference type="GO" id="GO:0009247">
    <property type="term" value="P:glycolipid biosynthetic process"/>
    <property type="evidence" value="ECO:0007669"/>
    <property type="project" value="UniProtKB-ARBA"/>
</dbReference>
<keyword evidence="5" id="KW-0472">Membrane</keyword>
<dbReference type="PANTHER" id="PTHR30606">
    <property type="entry name" value="LIPID A BIOSYNTHESIS LAUROYL ACYLTRANSFERASE"/>
    <property type="match status" value="1"/>
</dbReference>
<keyword evidence="3" id="KW-0997">Cell inner membrane</keyword>
<reference evidence="7 8" key="1">
    <citation type="submission" date="2019-01" db="EMBL/GenBank/DDBJ databases">
        <title>Lacunisphaera sp. strain TWA-58.</title>
        <authorList>
            <person name="Chen W.-M."/>
        </authorList>
    </citation>
    <scope>NUCLEOTIDE SEQUENCE [LARGE SCALE GENOMIC DNA]</scope>
    <source>
        <strain evidence="7 8">TWA-58</strain>
    </source>
</reference>